<evidence type="ECO:0000313" key="2">
    <source>
        <dbReference type="EMBL" id="MCP8900939.1"/>
    </source>
</evidence>
<name>A0A9X2I1J5_9GAMM</name>
<dbReference type="RefSeq" id="WP_253969224.1">
    <property type="nucleotide sequence ID" value="NZ_JAMFTH010000008.1"/>
</dbReference>
<proteinExistence type="predicted"/>
<keyword evidence="3" id="KW-1185">Reference proteome</keyword>
<gene>
    <name evidence="2" type="ORF">M6D89_16665</name>
</gene>
<comment type="caution">
    <text evidence="2">The sequence shown here is derived from an EMBL/GenBank/DDBJ whole genome shotgun (WGS) entry which is preliminary data.</text>
</comment>
<protein>
    <submittedName>
        <fullName evidence="2">DUF2220 family protein</fullName>
    </submittedName>
</protein>
<evidence type="ECO:0000313" key="3">
    <source>
        <dbReference type="Proteomes" id="UP001139319"/>
    </source>
</evidence>
<organism evidence="2 3">
    <name type="scientific">Gilvimarinus xylanilyticus</name>
    <dbReference type="NCBI Taxonomy" id="2944139"/>
    <lineage>
        <taxon>Bacteria</taxon>
        <taxon>Pseudomonadati</taxon>
        <taxon>Pseudomonadota</taxon>
        <taxon>Gammaproteobacteria</taxon>
        <taxon>Cellvibrionales</taxon>
        <taxon>Cellvibrionaceae</taxon>
        <taxon>Gilvimarinus</taxon>
    </lineage>
</organism>
<dbReference type="EMBL" id="JAMFTH010000008">
    <property type="protein sequence ID" value="MCP8900939.1"/>
    <property type="molecule type" value="Genomic_DNA"/>
</dbReference>
<sequence>MSAFDNAASEQGLTTFLDALDQSDHWVLIAPLSEALLPFKRLRLTTSELAQTALPGAQVLIVENERCLHLLPDLPDTVAILGAGLDLQWLSAPQWREKKLGYWGDMDTWGLLMLARARSYCPGLTPLLMSRSLFDQYAAGSAVPEPVTAQSTAPDGLTDKEASFYCYLLSQERGRLEQEYLPQNAVERALRAWLKA</sequence>
<evidence type="ECO:0000259" key="1">
    <source>
        <dbReference type="Pfam" id="PF09983"/>
    </source>
</evidence>
<reference evidence="2" key="2">
    <citation type="submission" date="2023-01" db="EMBL/GenBank/DDBJ databases">
        <title>Gilvimarinus xylanilyticus HB14 isolated from Caulerpa lentillifera aquaculture base in Hainan, China.</title>
        <authorList>
            <person name="Zhang Y.-J."/>
        </authorList>
    </citation>
    <scope>NUCLEOTIDE SEQUENCE</scope>
    <source>
        <strain evidence="2">HB14</strain>
    </source>
</reference>
<dbReference type="Proteomes" id="UP001139319">
    <property type="component" value="Unassembled WGS sequence"/>
</dbReference>
<dbReference type="Pfam" id="PF09983">
    <property type="entry name" value="JetD_C"/>
    <property type="match status" value="1"/>
</dbReference>
<dbReference type="InterPro" id="IPR024534">
    <property type="entry name" value="JetD_C"/>
</dbReference>
<feature type="domain" description="Wadjet protein JetD C-terminal" evidence="1">
    <location>
        <begin position="20"/>
        <end position="190"/>
    </location>
</feature>
<reference evidence="2" key="1">
    <citation type="submission" date="2022-05" db="EMBL/GenBank/DDBJ databases">
        <authorList>
            <person name="Sun H.-N."/>
        </authorList>
    </citation>
    <scope>NUCLEOTIDE SEQUENCE</scope>
    <source>
        <strain evidence="2">HB14</strain>
    </source>
</reference>
<dbReference type="AlphaFoldDB" id="A0A9X2I1J5"/>
<accession>A0A9X2I1J5</accession>